<dbReference type="Pfam" id="PF15673">
    <property type="entry name" value="Ciart"/>
    <property type="match status" value="1"/>
</dbReference>
<dbReference type="GO" id="GO:0045892">
    <property type="term" value="P:negative regulation of DNA-templated transcription"/>
    <property type="evidence" value="ECO:0000318"/>
    <property type="project" value="GO_Central"/>
</dbReference>
<feature type="region of interest" description="Disordered" evidence="1">
    <location>
        <begin position="163"/>
        <end position="216"/>
    </location>
</feature>
<dbReference type="Proteomes" id="UP000002280">
    <property type="component" value="Chromosome 2"/>
</dbReference>
<dbReference type="STRING" id="13616.ENSMODP00000023422"/>
<dbReference type="PANTHER" id="PTHR35441">
    <property type="entry name" value="CIRCADIAN-ASSOCIATED TRANSCRIPTIONAL REPRESSOR"/>
    <property type="match status" value="1"/>
</dbReference>
<dbReference type="eggNOG" id="ENOG502RZ6H">
    <property type="taxonomic scope" value="Eukaryota"/>
</dbReference>
<keyword evidence="3" id="KW-1185">Reference proteome</keyword>
<feature type="region of interest" description="Disordered" evidence="1">
    <location>
        <begin position="82"/>
        <end position="103"/>
    </location>
</feature>
<evidence type="ECO:0000256" key="1">
    <source>
        <dbReference type="SAM" id="MobiDB-lite"/>
    </source>
</evidence>
<feature type="region of interest" description="Disordered" evidence="1">
    <location>
        <begin position="15"/>
        <end position="39"/>
    </location>
</feature>
<dbReference type="GO" id="GO:0032922">
    <property type="term" value="P:circadian regulation of gene expression"/>
    <property type="evidence" value="ECO:0000318"/>
    <property type="project" value="GO_Central"/>
</dbReference>
<sequence length="548" mass="59628">MKRLAQGRTAIGCLKQDKNPVPSEFKCGSQYTPPGEWGDAERLLLTSRLSETPHSKTGHPASRASLNARPKVSNISRLVRKKVDPSPRIQEKASSLGEGGRSSQAMGEYREERMWLGGAGTRVRGGAGEESTVCRFRCTTYSICSSFSTSFISSSSGTMESPSSISFYSSSSLSSSSSPSGIDSALSDFGFPSDSEGESRGVHGPRSEAGWQRGSHRLGPLRRCRRPLSSTGPQAAACLQGSDLASPMPVSGMKRSRDNEEETCHNIQNPRTEGDRLFAQKCKELQGFIRPLTDLLNGLKMGRYERGLSSFQQSVAMDRIQRIVGVLQKPEMGERYLGTLLQVEGMLKTWFPHVASQRATPGDGKHRLLSKRLASSQANPTGPSADLARKNLNQIQLRHLDQGKEKLHSQEQELPQLLPEWPAMNLTWIHTTPICNPPLSSLGSAAFSHGLLGPGASFGFILFLQHGAQSFARSAPTTPVPYSAVSSVVCDGPKNISEEEPRCYSLPVSLSSTPLTSERSHSLSSPCLPTVTREKTPRMDEKQALHFC</sequence>
<feature type="region of interest" description="Disordered" evidence="1">
    <location>
        <begin position="47"/>
        <end position="66"/>
    </location>
</feature>
<feature type="region of interest" description="Disordered" evidence="1">
    <location>
        <begin position="232"/>
        <end position="268"/>
    </location>
</feature>
<accession>F7AD95</accession>
<organism evidence="2 3">
    <name type="scientific">Monodelphis domestica</name>
    <name type="common">Gray short-tailed opossum</name>
    <dbReference type="NCBI Taxonomy" id="13616"/>
    <lineage>
        <taxon>Eukaryota</taxon>
        <taxon>Metazoa</taxon>
        <taxon>Chordata</taxon>
        <taxon>Craniata</taxon>
        <taxon>Vertebrata</taxon>
        <taxon>Euteleostomi</taxon>
        <taxon>Mammalia</taxon>
        <taxon>Metatheria</taxon>
        <taxon>Didelphimorphia</taxon>
        <taxon>Didelphidae</taxon>
        <taxon>Monodelphis</taxon>
    </lineage>
</organism>
<feature type="compositionally biased region" description="Basic and acidic residues" evidence="1">
    <location>
        <begin position="82"/>
        <end position="91"/>
    </location>
</feature>
<reference evidence="2 3" key="1">
    <citation type="journal article" date="2007" name="Nature">
        <title>Genome of the marsupial Monodelphis domestica reveals innovation in non-coding sequences.</title>
        <authorList>
            <person name="Mikkelsen T.S."/>
            <person name="Wakefield M.J."/>
            <person name="Aken B."/>
            <person name="Amemiya C.T."/>
            <person name="Chang J.L."/>
            <person name="Duke S."/>
            <person name="Garber M."/>
            <person name="Gentles A.J."/>
            <person name="Goodstadt L."/>
            <person name="Heger A."/>
            <person name="Jurka J."/>
            <person name="Kamal M."/>
            <person name="Mauceli E."/>
            <person name="Searle S.M."/>
            <person name="Sharpe T."/>
            <person name="Baker M.L."/>
            <person name="Batzer M.A."/>
            <person name="Benos P.V."/>
            <person name="Belov K."/>
            <person name="Clamp M."/>
            <person name="Cook A."/>
            <person name="Cuff J."/>
            <person name="Das R."/>
            <person name="Davidow L."/>
            <person name="Deakin J.E."/>
            <person name="Fazzari M.J."/>
            <person name="Glass J.L."/>
            <person name="Grabherr M."/>
            <person name="Greally J.M."/>
            <person name="Gu W."/>
            <person name="Hore T.A."/>
            <person name="Huttley G.A."/>
            <person name="Kleber M."/>
            <person name="Jirtle R.L."/>
            <person name="Koina E."/>
            <person name="Lee J.T."/>
            <person name="Mahony S."/>
            <person name="Marra M.A."/>
            <person name="Miller R.D."/>
            <person name="Nicholls R.D."/>
            <person name="Oda M."/>
            <person name="Papenfuss A.T."/>
            <person name="Parra Z.E."/>
            <person name="Pollock D.D."/>
            <person name="Ray D.A."/>
            <person name="Schein J.E."/>
            <person name="Speed T.P."/>
            <person name="Thompson K."/>
            <person name="VandeBerg J.L."/>
            <person name="Wade C.M."/>
            <person name="Walker J.A."/>
            <person name="Waters P.D."/>
            <person name="Webber C."/>
            <person name="Weidman J.R."/>
            <person name="Xie X."/>
            <person name="Zody M.C."/>
            <person name="Baldwin J."/>
            <person name="Abdouelleil A."/>
            <person name="Abdulkadir J."/>
            <person name="Abebe A."/>
            <person name="Abera B."/>
            <person name="Abreu J."/>
            <person name="Acer S.C."/>
            <person name="Aftuck L."/>
            <person name="Alexander A."/>
            <person name="An P."/>
            <person name="Anderson E."/>
            <person name="Anderson S."/>
            <person name="Arachi H."/>
            <person name="Azer M."/>
            <person name="Bachantsang P."/>
            <person name="Barry A."/>
            <person name="Bayul T."/>
            <person name="Berlin A."/>
            <person name="Bessette D."/>
            <person name="Bloom T."/>
            <person name="Bloom T."/>
            <person name="Boguslavskiy L."/>
            <person name="Bonnet C."/>
            <person name="Boukhgalter B."/>
            <person name="Bourzgui I."/>
            <person name="Brown A."/>
            <person name="Cahill P."/>
            <person name="Channer S."/>
            <person name="Cheshatsang Y."/>
            <person name="Chuda L."/>
            <person name="Citroen M."/>
            <person name="Collymore A."/>
            <person name="Cooke P."/>
            <person name="Costello M."/>
            <person name="D'Aco K."/>
            <person name="Daza R."/>
            <person name="De Haan G."/>
            <person name="DeGray S."/>
            <person name="DeMaso C."/>
            <person name="Dhargay N."/>
            <person name="Dooley K."/>
            <person name="Dooley E."/>
            <person name="Doricent M."/>
            <person name="Dorje P."/>
            <person name="Dorjee K."/>
            <person name="Dupes A."/>
            <person name="Elong R."/>
            <person name="Falk J."/>
            <person name="Farina A."/>
            <person name="Faro S."/>
            <person name="Ferguson D."/>
            <person name="Fisher S."/>
            <person name="Foley C.D."/>
            <person name="Franke A."/>
            <person name="Friedrich D."/>
            <person name="Gadbois L."/>
            <person name="Gearin G."/>
            <person name="Gearin C.R."/>
            <person name="Giannoukos G."/>
            <person name="Goode T."/>
            <person name="Graham J."/>
            <person name="Grandbois E."/>
            <person name="Grewal S."/>
            <person name="Gyaltsen K."/>
            <person name="Hafez N."/>
            <person name="Hagos B."/>
            <person name="Hall J."/>
            <person name="Henson C."/>
            <person name="Hollinger A."/>
            <person name="Honan T."/>
            <person name="Huard M.D."/>
            <person name="Hughes L."/>
            <person name="Hurhula B."/>
            <person name="Husby M.E."/>
            <person name="Kamat A."/>
            <person name="Kanga B."/>
            <person name="Kashin S."/>
            <person name="Khazanovich D."/>
            <person name="Kisner P."/>
            <person name="Lance K."/>
            <person name="Lara M."/>
            <person name="Lee W."/>
            <person name="Lennon N."/>
            <person name="Letendre F."/>
            <person name="LeVine R."/>
            <person name="Lipovsky A."/>
            <person name="Liu X."/>
            <person name="Liu J."/>
            <person name="Liu S."/>
            <person name="Lokyitsang T."/>
            <person name="Lokyitsang Y."/>
            <person name="Lubonja R."/>
            <person name="Lui A."/>
            <person name="MacDonald P."/>
            <person name="Magnisalis V."/>
            <person name="Maru K."/>
            <person name="Matthews C."/>
            <person name="McCusker W."/>
            <person name="McDonough S."/>
            <person name="Mehta T."/>
            <person name="Meldrim J."/>
            <person name="Meneus L."/>
            <person name="Mihai O."/>
            <person name="Mihalev A."/>
            <person name="Mihova T."/>
            <person name="Mittelman R."/>
            <person name="Mlenga V."/>
            <person name="Montmayeur A."/>
            <person name="Mulrain L."/>
            <person name="Navidi A."/>
            <person name="Naylor J."/>
            <person name="Negash T."/>
            <person name="Nguyen T."/>
            <person name="Nguyen N."/>
            <person name="Nicol R."/>
            <person name="Norbu C."/>
            <person name="Norbu N."/>
            <person name="Novod N."/>
            <person name="O'Neill B."/>
            <person name="Osman S."/>
            <person name="Markiewicz E."/>
            <person name="Oyono O.L."/>
            <person name="Patti C."/>
            <person name="Phunkhang P."/>
            <person name="Pierre F."/>
            <person name="Priest M."/>
            <person name="Raghuraman S."/>
            <person name="Rege F."/>
            <person name="Reyes R."/>
            <person name="Rise C."/>
            <person name="Rogov P."/>
            <person name="Ross K."/>
            <person name="Ryan E."/>
            <person name="Settipalli S."/>
            <person name="Shea T."/>
            <person name="Sherpa N."/>
            <person name="Shi L."/>
            <person name="Shih D."/>
            <person name="Sparrow T."/>
            <person name="Spaulding J."/>
            <person name="Stalker J."/>
            <person name="Stange-Thomann N."/>
            <person name="Stavropoulos S."/>
            <person name="Stone C."/>
            <person name="Strader C."/>
            <person name="Tesfaye S."/>
            <person name="Thomson T."/>
            <person name="Thoulutsang Y."/>
            <person name="Thoulutsang D."/>
            <person name="Topham K."/>
            <person name="Topping I."/>
            <person name="Tsamla T."/>
            <person name="Vassiliev H."/>
            <person name="Vo A."/>
            <person name="Wangchuk T."/>
            <person name="Wangdi T."/>
            <person name="Weiand M."/>
            <person name="Wilkinson J."/>
            <person name="Wilson A."/>
            <person name="Yadav S."/>
            <person name="Young G."/>
            <person name="Yu Q."/>
            <person name="Zembek L."/>
            <person name="Zhong D."/>
            <person name="Zimmer A."/>
            <person name="Zwirko Z."/>
            <person name="Jaffe D.B."/>
            <person name="Alvarez P."/>
            <person name="Brockman W."/>
            <person name="Butler J."/>
            <person name="Chin C."/>
            <person name="Gnerre S."/>
            <person name="MacCallum I."/>
            <person name="Graves J.A."/>
            <person name="Ponting C.P."/>
            <person name="Breen M."/>
            <person name="Samollow P.B."/>
            <person name="Lander E.S."/>
            <person name="Lindblad-Toh K."/>
        </authorList>
    </citation>
    <scope>NUCLEOTIDE SEQUENCE [LARGE SCALE GENOMIC DNA]</scope>
</reference>
<feature type="compositionally biased region" description="Low complexity" evidence="1">
    <location>
        <begin position="163"/>
        <end position="188"/>
    </location>
</feature>
<dbReference type="HOGENOM" id="CLU_060548_0_0_1"/>
<dbReference type="GeneTree" id="ENSGT00390000018360"/>
<dbReference type="Bgee" id="ENSMODG00000018781">
    <property type="expression patterns" value="Expressed in lung and 15 other cell types or tissues"/>
</dbReference>
<dbReference type="PANTHER" id="PTHR35441:SF1">
    <property type="entry name" value="CIRCADIAN-ASSOCIATED TRANSCRIPTIONAL REPRESSOR"/>
    <property type="match status" value="1"/>
</dbReference>
<dbReference type="InParanoid" id="F7AD95"/>
<name>F7AD95_MONDO</name>
<feature type="compositionally biased region" description="Basic and acidic residues" evidence="1">
    <location>
        <begin position="255"/>
        <end position="264"/>
    </location>
</feature>
<dbReference type="AlphaFoldDB" id="F7AD95"/>
<dbReference type="FunCoup" id="F7AD95">
    <property type="interactions" value="634"/>
</dbReference>
<proteinExistence type="predicted"/>
<reference evidence="2" key="3">
    <citation type="submission" date="2025-09" db="UniProtKB">
        <authorList>
            <consortium name="Ensembl"/>
        </authorList>
    </citation>
    <scope>IDENTIFICATION</scope>
</reference>
<dbReference type="GO" id="GO:0000978">
    <property type="term" value="F:RNA polymerase II cis-regulatory region sequence-specific DNA binding"/>
    <property type="evidence" value="ECO:0000318"/>
    <property type="project" value="GO_Central"/>
</dbReference>
<dbReference type="InterPro" id="IPR031373">
    <property type="entry name" value="Ciart"/>
</dbReference>
<reference evidence="2" key="2">
    <citation type="submission" date="2025-08" db="UniProtKB">
        <authorList>
            <consortium name="Ensembl"/>
        </authorList>
    </citation>
    <scope>IDENTIFICATION</scope>
</reference>
<dbReference type="OMA" id="YREERMW"/>
<dbReference type="GO" id="GO:0005634">
    <property type="term" value="C:nucleus"/>
    <property type="evidence" value="ECO:0000318"/>
    <property type="project" value="GO_Central"/>
</dbReference>
<protein>
    <submittedName>
        <fullName evidence="2">Circadian associated repressor of transcription</fullName>
    </submittedName>
</protein>
<evidence type="ECO:0000313" key="2">
    <source>
        <dbReference type="Ensembl" id="ENSMODP00000023422.4"/>
    </source>
</evidence>
<evidence type="ECO:0000313" key="3">
    <source>
        <dbReference type="Proteomes" id="UP000002280"/>
    </source>
</evidence>
<dbReference type="Ensembl" id="ENSMODT00000023838.4">
    <property type="protein sequence ID" value="ENSMODP00000023422.4"/>
    <property type="gene ID" value="ENSMODG00000018781.4"/>
</dbReference>